<reference evidence="3" key="1">
    <citation type="submission" date="2020-10" db="EMBL/GenBank/DDBJ databases">
        <authorList>
            <person name="Gilroy R."/>
        </authorList>
    </citation>
    <scope>NUCLEOTIDE SEQUENCE</scope>
    <source>
        <strain evidence="3">10192</strain>
    </source>
</reference>
<organism evidence="3 4">
    <name type="scientific">Candidatus Scatousia excrementipullorum</name>
    <dbReference type="NCBI Taxonomy" id="2840936"/>
    <lineage>
        <taxon>Bacteria</taxon>
        <taxon>Candidatus Scatousia</taxon>
    </lineage>
</organism>
<dbReference type="Proteomes" id="UP000823632">
    <property type="component" value="Unassembled WGS sequence"/>
</dbReference>
<feature type="domain" description="Peptidase M16 C-terminal" evidence="2">
    <location>
        <begin position="234"/>
        <end position="411"/>
    </location>
</feature>
<evidence type="ECO:0000259" key="1">
    <source>
        <dbReference type="Pfam" id="PF00675"/>
    </source>
</evidence>
<dbReference type="GO" id="GO:0046872">
    <property type="term" value="F:metal ion binding"/>
    <property type="evidence" value="ECO:0007669"/>
    <property type="project" value="InterPro"/>
</dbReference>
<evidence type="ECO:0000313" key="4">
    <source>
        <dbReference type="Proteomes" id="UP000823632"/>
    </source>
</evidence>
<evidence type="ECO:0000259" key="2">
    <source>
        <dbReference type="Pfam" id="PF05193"/>
    </source>
</evidence>
<sequence length="935" mass="104203">MLKINPIQIQGIKNENTQQKTEMKPAFKGGTVNAPVTSMPEVTKDYSVKVPMAYAKIGELNLPYGTKAHMYKMANGQRVVVIPKDGVKTYVETYVNAGSMNEFDNIRGISHYIEHNLFNGSDGLEAGEFFATTDKMGAVTNASTGFAETNYFIGSHLLNDGDLEKKIKIHASMIQTPRFASDMLEKEKGIVNSEINMITSSPENIAVMQTLRDLFGYESDSPDLIGGSTKNITNLTKKDVEEYFNRNYYPANMVTVVTGEVNPDETIKLISKYFTSTKTPSQPQYNEPVKELQKTVRKDLISDKATSAIVAMGFAGPENNNTKDRILTQALFVLMDNSTELKKDLKPLNTSIFTSCEKMGTKPSSKRAIILNSDMSEENSEKFLKAVYKEINRRSNYLPTPDEMNMVKKKLLNYFSGSFEYSGAINEMVGKAMLEDNLASITEFENIISQITPQDIVNTARKYLDLNKAAITVVHPDTATAETISKNHNAVSFTGSKHKTAINMNEVNEFKMPNNFRIVTSNIPTRNSSFIMSFKTENPVTTQNPATAFVLNKILNQGSKFRTEEQFTDDMNKDDIGLSFSVGENLIDCCASADCNDIQKALASAMEVLYNPRFNDEVLEEVKAYIRDDILRAEKTPSDKLNSEIYKGHLAGISNQEILDNIDKVTLDDVKNLYAMILSQAKGSFVISAPLRQNPMLMNTIFAEIGRCPQVKDFNSKLYDDYKPVESSKVLTDTHNKNQADILMAYKFKINGNIKDTVALELLNTILGGGPSSRLFNDLREKQHLAYSVHSYLDNSHNSKALVLSIGTTTENKDTGEISYENVEKSIEGFKKHVEKLRTEKVTPEELESAKLSLKSALLSQNSSGAGKCHTLAYSLDTPYGLTRENQLIDLIDSITVEDINNTANYIFSTKPVYSIVATENTLKNNEKYLNSLAA</sequence>
<name>A0A9D9DPS4_9BACT</name>
<evidence type="ECO:0000313" key="3">
    <source>
        <dbReference type="EMBL" id="MBO8430575.1"/>
    </source>
</evidence>
<dbReference type="InterPro" id="IPR007863">
    <property type="entry name" value="Peptidase_M16_C"/>
</dbReference>
<gene>
    <name evidence="3" type="ORF">IAC76_04245</name>
</gene>
<feature type="domain" description="Peptidase M16 N-terminal" evidence="1">
    <location>
        <begin position="86"/>
        <end position="215"/>
    </location>
</feature>
<dbReference type="AlphaFoldDB" id="A0A9D9DPS4"/>
<protein>
    <submittedName>
        <fullName evidence="3">Insulinase family protein</fullName>
    </submittedName>
</protein>
<dbReference type="Pfam" id="PF05193">
    <property type="entry name" value="Peptidase_M16_C"/>
    <property type="match status" value="2"/>
</dbReference>
<accession>A0A9D9DPS4</accession>
<comment type="caution">
    <text evidence="3">The sequence shown here is derived from an EMBL/GenBank/DDBJ whole genome shotgun (WGS) entry which is preliminary data.</text>
</comment>
<feature type="domain" description="Peptidase M16 C-terminal" evidence="2">
    <location>
        <begin position="664"/>
        <end position="853"/>
    </location>
</feature>
<dbReference type="InterPro" id="IPR011249">
    <property type="entry name" value="Metalloenz_LuxS/M16"/>
</dbReference>
<dbReference type="PANTHER" id="PTHR11851">
    <property type="entry name" value="METALLOPROTEASE"/>
    <property type="match status" value="1"/>
</dbReference>
<dbReference type="PANTHER" id="PTHR11851:SF134">
    <property type="entry name" value="ZINC-DEPENDENT PROTEASE"/>
    <property type="match status" value="1"/>
</dbReference>
<dbReference type="InterPro" id="IPR011765">
    <property type="entry name" value="Pept_M16_N"/>
</dbReference>
<dbReference type="InterPro" id="IPR050361">
    <property type="entry name" value="MPP/UQCRC_Complex"/>
</dbReference>
<dbReference type="EMBL" id="JADIND010000091">
    <property type="protein sequence ID" value="MBO8430575.1"/>
    <property type="molecule type" value="Genomic_DNA"/>
</dbReference>
<reference evidence="3" key="2">
    <citation type="journal article" date="2021" name="PeerJ">
        <title>Extensive microbial diversity within the chicken gut microbiome revealed by metagenomics and culture.</title>
        <authorList>
            <person name="Gilroy R."/>
            <person name="Ravi A."/>
            <person name="Getino M."/>
            <person name="Pursley I."/>
            <person name="Horton D.L."/>
            <person name="Alikhan N.F."/>
            <person name="Baker D."/>
            <person name="Gharbi K."/>
            <person name="Hall N."/>
            <person name="Watson M."/>
            <person name="Adriaenssens E.M."/>
            <person name="Foster-Nyarko E."/>
            <person name="Jarju S."/>
            <person name="Secka A."/>
            <person name="Antonio M."/>
            <person name="Oren A."/>
            <person name="Chaudhuri R.R."/>
            <person name="La Ragione R."/>
            <person name="Hildebrand F."/>
            <person name="Pallen M.J."/>
        </authorList>
    </citation>
    <scope>NUCLEOTIDE SEQUENCE</scope>
    <source>
        <strain evidence="3">10192</strain>
    </source>
</reference>
<dbReference type="Pfam" id="PF00675">
    <property type="entry name" value="Peptidase_M16"/>
    <property type="match status" value="1"/>
</dbReference>
<dbReference type="Gene3D" id="3.30.830.10">
    <property type="entry name" value="Metalloenzyme, LuxS/M16 peptidase-like"/>
    <property type="match status" value="4"/>
</dbReference>
<dbReference type="SUPFAM" id="SSF63411">
    <property type="entry name" value="LuxS/MPP-like metallohydrolase"/>
    <property type="match status" value="4"/>
</dbReference>
<proteinExistence type="predicted"/>